<dbReference type="PANTHER" id="PTHR23517:SF3">
    <property type="entry name" value="INTEGRAL MEMBRANE TRANSPORT PROTEIN"/>
    <property type="match status" value="1"/>
</dbReference>
<evidence type="ECO:0000256" key="1">
    <source>
        <dbReference type="ARBA" id="ARBA00004651"/>
    </source>
</evidence>
<feature type="transmembrane region" description="Helical" evidence="7">
    <location>
        <begin position="210"/>
        <end position="231"/>
    </location>
</feature>
<dbReference type="Pfam" id="PF07690">
    <property type="entry name" value="MFS_1"/>
    <property type="match status" value="2"/>
</dbReference>
<dbReference type="InterPro" id="IPR011701">
    <property type="entry name" value="MFS"/>
</dbReference>
<dbReference type="InterPro" id="IPR050171">
    <property type="entry name" value="MFS_Transporters"/>
</dbReference>
<dbReference type="Gene3D" id="1.20.1250.20">
    <property type="entry name" value="MFS general substrate transporter like domains"/>
    <property type="match status" value="2"/>
</dbReference>
<evidence type="ECO:0000256" key="3">
    <source>
        <dbReference type="ARBA" id="ARBA00022475"/>
    </source>
</evidence>
<dbReference type="InterPro" id="IPR001958">
    <property type="entry name" value="Tet-R_TetA/multi-R_MdtG-like"/>
</dbReference>
<dbReference type="SUPFAM" id="SSF103473">
    <property type="entry name" value="MFS general substrate transporter"/>
    <property type="match status" value="1"/>
</dbReference>
<evidence type="ECO:0000256" key="5">
    <source>
        <dbReference type="ARBA" id="ARBA00022989"/>
    </source>
</evidence>
<dbReference type="Proteomes" id="UP000029914">
    <property type="component" value="Chromosome"/>
</dbReference>
<dbReference type="InterPro" id="IPR020846">
    <property type="entry name" value="MFS_dom"/>
</dbReference>
<feature type="transmembrane region" description="Helical" evidence="7">
    <location>
        <begin position="303"/>
        <end position="325"/>
    </location>
</feature>
<dbReference type="RefSeq" id="WP_018022168.1">
    <property type="nucleotide sequence ID" value="NZ_AQUX01000006.1"/>
</dbReference>
<evidence type="ECO:0000259" key="8">
    <source>
        <dbReference type="PROSITE" id="PS50850"/>
    </source>
</evidence>
<dbReference type="EMBL" id="CP006764">
    <property type="protein sequence ID" value="AIT60863.1"/>
    <property type="molecule type" value="Genomic_DNA"/>
</dbReference>
<gene>
    <name evidence="9" type="ORF">CDOO_06040</name>
</gene>
<evidence type="ECO:0000256" key="7">
    <source>
        <dbReference type="SAM" id="Phobius"/>
    </source>
</evidence>
<dbReference type="KEGG" id="cdo:CDOO_06040"/>
<feature type="domain" description="Major facilitator superfamily (MFS) profile" evidence="8">
    <location>
        <begin position="207"/>
        <end position="399"/>
    </location>
</feature>
<feature type="transmembrane region" description="Helical" evidence="7">
    <location>
        <begin position="98"/>
        <end position="118"/>
    </location>
</feature>
<dbReference type="STRING" id="558173.CDOO_06040"/>
<keyword evidence="5 7" id="KW-1133">Transmembrane helix</keyword>
<dbReference type="InterPro" id="IPR036259">
    <property type="entry name" value="MFS_trans_sf"/>
</dbReference>
<feature type="transmembrane region" description="Helical" evidence="7">
    <location>
        <begin position="37"/>
        <end position="58"/>
    </location>
</feature>
<feature type="transmembrane region" description="Helical" evidence="7">
    <location>
        <begin position="170"/>
        <end position="189"/>
    </location>
</feature>
<dbReference type="GO" id="GO:0005886">
    <property type="term" value="C:plasma membrane"/>
    <property type="evidence" value="ECO:0007669"/>
    <property type="project" value="UniProtKB-SubCell"/>
</dbReference>
<keyword evidence="4 7" id="KW-0812">Transmembrane</keyword>
<dbReference type="PRINTS" id="PR01035">
    <property type="entry name" value="TCRTETA"/>
</dbReference>
<dbReference type="eggNOG" id="COG2814">
    <property type="taxonomic scope" value="Bacteria"/>
</dbReference>
<accession>A0A097IFF9</accession>
<feature type="transmembrane region" description="Helical" evidence="7">
    <location>
        <begin position="278"/>
        <end position="297"/>
    </location>
</feature>
<proteinExistence type="predicted"/>
<keyword evidence="6 7" id="KW-0472">Membrane</keyword>
<evidence type="ECO:0000256" key="4">
    <source>
        <dbReference type="ARBA" id="ARBA00022692"/>
    </source>
</evidence>
<feature type="transmembrane region" description="Helical" evidence="7">
    <location>
        <begin position="70"/>
        <end position="92"/>
    </location>
</feature>
<reference evidence="9 10" key="1">
    <citation type="submission" date="2013-09" db="EMBL/GenBank/DDBJ databases">
        <title>Complete genome sequence of Corynebacterium doosanense CAU 212(T) (=DSM 45436(T)), isolated from activated sludge.</title>
        <authorList>
            <person name="Schaffert L."/>
            <person name="Albersmeier A."/>
            <person name="Kalinowski J."/>
            <person name="Ruckert C."/>
        </authorList>
    </citation>
    <scope>NUCLEOTIDE SEQUENCE [LARGE SCALE GENOMIC DNA]</scope>
    <source>
        <strain evidence="9 10">CAU 212</strain>
    </source>
</reference>
<dbReference type="OrthoDB" id="3285241at2"/>
<dbReference type="PANTHER" id="PTHR23517">
    <property type="entry name" value="RESISTANCE PROTEIN MDTM, PUTATIVE-RELATED-RELATED"/>
    <property type="match status" value="1"/>
</dbReference>
<feature type="transmembrane region" description="Helical" evidence="7">
    <location>
        <begin position="337"/>
        <end position="357"/>
    </location>
</feature>
<dbReference type="GO" id="GO:0022857">
    <property type="term" value="F:transmembrane transporter activity"/>
    <property type="evidence" value="ECO:0007669"/>
    <property type="project" value="InterPro"/>
</dbReference>
<protein>
    <recommendedName>
        <fullName evidence="8">Major facilitator superfamily (MFS) profile domain-containing protein</fullName>
    </recommendedName>
</protein>
<evidence type="ECO:0000313" key="10">
    <source>
        <dbReference type="Proteomes" id="UP000029914"/>
    </source>
</evidence>
<evidence type="ECO:0000313" key="9">
    <source>
        <dbReference type="EMBL" id="AIT60863.1"/>
    </source>
</evidence>
<keyword evidence="10" id="KW-1185">Reference proteome</keyword>
<organism evidence="9 10">
    <name type="scientific">Corynebacterium doosanense CAU 212 = DSM 45436</name>
    <dbReference type="NCBI Taxonomy" id="558173"/>
    <lineage>
        <taxon>Bacteria</taxon>
        <taxon>Bacillati</taxon>
        <taxon>Actinomycetota</taxon>
        <taxon>Actinomycetes</taxon>
        <taxon>Mycobacteriales</taxon>
        <taxon>Corynebacteriaceae</taxon>
        <taxon>Corynebacterium</taxon>
    </lineage>
</organism>
<sequence length="399" mass="39911">MLRQILLPVLAPSVLFAVGTGATLPVLVVAALELGATAGQASLIVALQGLVSLLLTVPAGQLIDRIGDRAAMLTATGAAVVVSAAIVVTLSLDPVAALPIYAACLMLMAPIQNMWGLARQALVAETVDPADVGRAMTLLGGSMRVGRLLGPLLSAALLLVFPLWTPFVAAAVSALLAVGILFLPGARSFGGATGRRNTGAPRVKVSRLDVRWPAVFLAGVSVTILAMLRALNPIIVPLVGVEIGVSASTIAVLIAVGTLVEISLIVPGGYLKDRLGRVATMVVCLLIFGGGFLMLGAPGGLGLLVVAVLVMGVGNGLGSGVNMTIGADLSPGQGRPTFLGVWAIFNNAGSFTGPLAASALIAVAGIGAASLATGVIGLAGAAWMLGWARVMGLPGRQSG</sequence>
<feature type="transmembrane region" description="Helical" evidence="7">
    <location>
        <begin position="145"/>
        <end position="164"/>
    </location>
</feature>
<feature type="transmembrane region" description="Helical" evidence="7">
    <location>
        <begin position="363"/>
        <end position="388"/>
    </location>
</feature>
<evidence type="ECO:0000256" key="2">
    <source>
        <dbReference type="ARBA" id="ARBA00022448"/>
    </source>
</evidence>
<name>A0A097IFF9_9CORY</name>
<feature type="domain" description="Major facilitator superfamily (MFS) profile" evidence="8">
    <location>
        <begin position="1"/>
        <end position="189"/>
    </location>
</feature>
<keyword evidence="2" id="KW-0813">Transport</keyword>
<feature type="transmembrane region" description="Helical" evidence="7">
    <location>
        <begin position="243"/>
        <end position="266"/>
    </location>
</feature>
<evidence type="ECO:0000256" key="6">
    <source>
        <dbReference type="ARBA" id="ARBA00023136"/>
    </source>
</evidence>
<dbReference type="PROSITE" id="PS50850">
    <property type="entry name" value="MFS"/>
    <property type="match status" value="2"/>
</dbReference>
<dbReference type="AlphaFoldDB" id="A0A097IFF9"/>
<dbReference type="HOGENOM" id="CLU_001265_10_10_11"/>
<comment type="subcellular location">
    <subcellularLocation>
        <location evidence="1">Cell membrane</location>
        <topology evidence="1">Multi-pass membrane protein</topology>
    </subcellularLocation>
</comment>
<keyword evidence="3" id="KW-1003">Cell membrane</keyword>